<protein>
    <recommendedName>
        <fullName evidence="4">Transcription factor CBF/NF-Y/archaeal histone domain-containing protein</fullName>
    </recommendedName>
</protein>
<dbReference type="EMBL" id="FN653047">
    <property type="protein sequence ID" value="CBY09718.1"/>
    <property type="molecule type" value="Genomic_DNA"/>
</dbReference>
<dbReference type="Proteomes" id="UP000001307">
    <property type="component" value="Unassembled WGS sequence"/>
</dbReference>
<comment type="subcellular location">
    <subcellularLocation>
        <location evidence="1">Nucleus</location>
    </subcellularLocation>
</comment>
<keyword evidence="2" id="KW-0539">Nucleus</keyword>
<dbReference type="InterPro" id="IPR050568">
    <property type="entry name" value="Transcr_DNA_Rep_Reg"/>
</dbReference>
<evidence type="ECO:0000313" key="7">
    <source>
        <dbReference type="Proteomes" id="UP000001307"/>
    </source>
</evidence>
<evidence type="ECO:0000256" key="2">
    <source>
        <dbReference type="ARBA" id="ARBA00023242"/>
    </source>
</evidence>
<dbReference type="EMBL" id="FN654520">
    <property type="protein sequence ID" value="CBY34551.1"/>
    <property type="molecule type" value="Genomic_DNA"/>
</dbReference>
<evidence type="ECO:0000256" key="3">
    <source>
        <dbReference type="SAM" id="MobiDB-lite"/>
    </source>
</evidence>
<evidence type="ECO:0000313" key="6">
    <source>
        <dbReference type="EMBL" id="CBY34551.1"/>
    </source>
</evidence>
<dbReference type="Proteomes" id="UP000011014">
    <property type="component" value="Unassembled WGS sequence"/>
</dbReference>
<dbReference type="GO" id="GO:0046982">
    <property type="term" value="F:protein heterodimerization activity"/>
    <property type="evidence" value="ECO:0007669"/>
    <property type="project" value="InterPro"/>
</dbReference>
<sequence>MPPKRRFPNSRFQPSRIKKIMQTDEEIGKVAKAVPVLISRAIELFMEKLLHDAETAVSQSKTYRTILPQHIKQAITNTQSLNFLSGLVENISDLPSGDKSAPVSRKRPHPKISKKESQSESFVYPSVIVSPPVKREKSTEEEPNPETAKSSTLPLAPATAALPTASHTLHDSQQSSLDSLTKTIPG</sequence>
<dbReference type="Pfam" id="PF00808">
    <property type="entry name" value="CBFD_NFYB_HMF"/>
    <property type="match status" value="1"/>
</dbReference>
<dbReference type="Gene3D" id="1.10.20.10">
    <property type="entry name" value="Histone, subunit A"/>
    <property type="match status" value="1"/>
</dbReference>
<gene>
    <name evidence="5" type="ORF">GSOID_T00010528001</name>
    <name evidence="6" type="ORF">GSOID_T00024578001</name>
</gene>
<feature type="domain" description="Transcription factor CBF/NF-Y/archaeal histone" evidence="4">
    <location>
        <begin position="11"/>
        <end position="75"/>
    </location>
</feature>
<dbReference type="InterPro" id="IPR009072">
    <property type="entry name" value="Histone-fold"/>
</dbReference>
<dbReference type="PANTHER" id="PTHR10252">
    <property type="entry name" value="HISTONE-LIKE TRANSCRIPTION FACTOR CCAAT-RELATED"/>
    <property type="match status" value="1"/>
</dbReference>
<dbReference type="InterPro" id="IPR003958">
    <property type="entry name" value="CBFA_NFYB_domain"/>
</dbReference>
<dbReference type="GO" id="GO:0017054">
    <property type="term" value="C:negative cofactor 2 complex"/>
    <property type="evidence" value="ECO:0007669"/>
    <property type="project" value="TreeGrafter"/>
</dbReference>
<organism evidence="5 7">
    <name type="scientific">Oikopleura dioica</name>
    <name type="common">Tunicate</name>
    <dbReference type="NCBI Taxonomy" id="34765"/>
    <lineage>
        <taxon>Eukaryota</taxon>
        <taxon>Metazoa</taxon>
        <taxon>Chordata</taxon>
        <taxon>Tunicata</taxon>
        <taxon>Appendicularia</taxon>
        <taxon>Copelata</taxon>
        <taxon>Oikopleuridae</taxon>
        <taxon>Oikopleura</taxon>
    </lineage>
</organism>
<dbReference type="GO" id="GO:0016251">
    <property type="term" value="F:RNA polymerase II general transcription initiation factor activity"/>
    <property type="evidence" value="ECO:0007669"/>
    <property type="project" value="TreeGrafter"/>
</dbReference>
<feature type="region of interest" description="Disordered" evidence="3">
    <location>
        <begin position="94"/>
        <end position="186"/>
    </location>
</feature>
<dbReference type="SUPFAM" id="SSF47113">
    <property type="entry name" value="Histone-fold"/>
    <property type="match status" value="1"/>
</dbReference>
<proteinExistence type="predicted"/>
<evidence type="ECO:0000256" key="1">
    <source>
        <dbReference type="ARBA" id="ARBA00004123"/>
    </source>
</evidence>
<dbReference type="OrthoDB" id="653904at2759"/>
<dbReference type="GO" id="GO:0001046">
    <property type="term" value="F:core promoter sequence-specific DNA binding"/>
    <property type="evidence" value="ECO:0007669"/>
    <property type="project" value="TreeGrafter"/>
</dbReference>
<feature type="compositionally biased region" description="Low complexity" evidence="3">
    <location>
        <begin position="150"/>
        <end position="180"/>
    </location>
</feature>
<evidence type="ECO:0000313" key="5">
    <source>
        <dbReference type="EMBL" id="CBY09718.1"/>
    </source>
</evidence>
<dbReference type="CDD" id="cd22906">
    <property type="entry name" value="HFD_DRAP1"/>
    <property type="match status" value="1"/>
</dbReference>
<dbReference type="PANTHER" id="PTHR10252:SF5">
    <property type="entry name" value="DR1-ASSOCIATED COREPRESSOR"/>
    <property type="match status" value="1"/>
</dbReference>
<dbReference type="AlphaFoldDB" id="E4XGC0"/>
<name>E4XGC0_OIKDI</name>
<evidence type="ECO:0000259" key="4">
    <source>
        <dbReference type="Pfam" id="PF00808"/>
    </source>
</evidence>
<keyword evidence="7" id="KW-1185">Reference proteome</keyword>
<accession>E4XGC0</accession>
<reference evidence="5 7" key="1">
    <citation type="journal article" date="2010" name="Science">
        <title>Plasticity of animal genome architecture unmasked by rapid evolution of a pelagic tunicate.</title>
        <authorList>
            <person name="Denoeud F."/>
            <person name="Henriet S."/>
            <person name="Mungpakdee S."/>
            <person name="Aury J.M."/>
            <person name="Da Silva C."/>
            <person name="Brinkmann H."/>
            <person name="Mikhaleva J."/>
            <person name="Olsen L.C."/>
            <person name="Jubin C."/>
            <person name="Canestro C."/>
            <person name="Bouquet J.M."/>
            <person name="Danks G."/>
            <person name="Poulain J."/>
            <person name="Campsteijn C."/>
            <person name="Adamski M."/>
            <person name="Cross I."/>
            <person name="Yadetie F."/>
            <person name="Muffato M."/>
            <person name="Louis A."/>
            <person name="Butcher S."/>
            <person name="Tsagkogeorga G."/>
            <person name="Konrad A."/>
            <person name="Singh S."/>
            <person name="Jensen M.F."/>
            <person name="Cong E.H."/>
            <person name="Eikeseth-Otteraa H."/>
            <person name="Noel B."/>
            <person name="Anthouard V."/>
            <person name="Porcel B.M."/>
            <person name="Kachouri-Lafond R."/>
            <person name="Nishino A."/>
            <person name="Ugolini M."/>
            <person name="Chourrout P."/>
            <person name="Nishida H."/>
            <person name="Aasland R."/>
            <person name="Huzurbazar S."/>
            <person name="Westhof E."/>
            <person name="Delsuc F."/>
            <person name="Lehrach H."/>
            <person name="Reinhardt R."/>
            <person name="Weissenbach J."/>
            <person name="Roy S.W."/>
            <person name="Artiguenave F."/>
            <person name="Postlethwait J.H."/>
            <person name="Manak J.R."/>
            <person name="Thompson E.M."/>
            <person name="Jaillon O."/>
            <person name="Du Pasquier L."/>
            <person name="Boudinot P."/>
            <person name="Liberles D.A."/>
            <person name="Volff J.N."/>
            <person name="Philippe H."/>
            <person name="Lenhard B."/>
            <person name="Roest Crollius H."/>
            <person name="Wincker P."/>
            <person name="Chourrout D."/>
        </authorList>
    </citation>
    <scope>NUCLEOTIDE SEQUENCE [LARGE SCALE GENOMIC DNA]</scope>
</reference>